<evidence type="ECO:0000256" key="4">
    <source>
        <dbReference type="ARBA" id="ARBA00022519"/>
    </source>
</evidence>
<accession>A0A0F5LQ15</accession>
<reference evidence="11 13" key="1">
    <citation type="submission" date="2015-03" db="EMBL/GenBank/DDBJ databases">
        <authorList>
            <person name="Hassan Y.I."/>
            <person name="Lepp D."/>
            <person name="Zhou T."/>
        </authorList>
    </citation>
    <scope>NUCLEOTIDE SEQUENCE [LARGE SCALE GENOMIC DNA]</scope>
    <source>
        <strain evidence="11 13">DSM 17137</strain>
    </source>
</reference>
<evidence type="ECO:0000256" key="7">
    <source>
        <dbReference type="ARBA" id="ARBA00023136"/>
    </source>
</evidence>
<dbReference type="AlphaFoldDB" id="A0A0F5LQ15"/>
<keyword evidence="6 9" id="KW-1133">Transmembrane helix</keyword>
<dbReference type="InterPro" id="IPR007387">
    <property type="entry name" value="TRAP_DctQ"/>
</dbReference>
<proteinExistence type="inferred from homology"/>
<dbReference type="RefSeq" id="WP_046135294.1">
    <property type="nucleotide sequence ID" value="NZ_FQVC01000010.1"/>
</dbReference>
<reference evidence="12 14" key="2">
    <citation type="submission" date="2016-11" db="EMBL/GenBank/DDBJ databases">
        <authorList>
            <person name="Jaros S."/>
            <person name="Januszkiewicz K."/>
            <person name="Wedrychowicz H."/>
        </authorList>
    </citation>
    <scope>NUCLEOTIDE SEQUENCE [LARGE SCALE GENOMIC DNA]</scope>
    <source>
        <strain evidence="12 14">DSM 17137</strain>
    </source>
</reference>
<dbReference type="PANTHER" id="PTHR35011">
    <property type="entry name" value="2,3-DIKETO-L-GULONATE TRAP TRANSPORTER SMALL PERMEASE PROTEIN YIAM"/>
    <property type="match status" value="1"/>
</dbReference>
<dbReference type="OrthoDB" id="4964541at2"/>
<dbReference type="EMBL" id="FQVC01000010">
    <property type="protein sequence ID" value="SHF61020.1"/>
    <property type="molecule type" value="Genomic_DNA"/>
</dbReference>
<dbReference type="GO" id="GO:0015740">
    <property type="term" value="P:C4-dicarboxylate transport"/>
    <property type="evidence" value="ECO:0007669"/>
    <property type="project" value="TreeGrafter"/>
</dbReference>
<keyword evidence="3" id="KW-1003">Cell membrane</keyword>
<evidence type="ECO:0000313" key="13">
    <source>
        <dbReference type="Proteomes" id="UP000033608"/>
    </source>
</evidence>
<evidence type="ECO:0000256" key="3">
    <source>
        <dbReference type="ARBA" id="ARBA00022475"/>
    </source>
</evidence>
<keyword evidence="7 9" id="KW-0472">Membrane</keyword>
<comment type="subcellular location">
    <subcellularLocation>
        <location evidence="1 9">Cell inner membrane</location>
        <topology evidence="1 9">Multi-pass membrane protein</topology>
    </subcellularLocation>
</comment>
<feature type="transmembrane region" description="Helical" evidence="9">
    <location>
        <begin position="85"/>
        <end position="107"/>
    </location>
</feature>
<comment type="subunit">
    <text evidence="9">The complex comprises the extracytoplasmic solute receptor protein and the two transmembrane proteins.</text>
</comment>
<evidence type="ECO:0000256" key="9">
    <source>
        <dbReference type="RuleBase" id="RU369079"/>
    </source>
</evidence>
<keyword evidence="13" id="KW-1185">Reference proteome</keyword>
<dbReference type="Proteomes" id="UP000184533">
    <property type="component" value="Unassembled WGS sequence"/>
</dbReference>
<keyword evidence="4 9" id="KW-0997">Cell inner membrane</keyword>
<feature type="domain" description="Tripartite ATP-independent periplasmic transporters DctQ component" evidence="10">
    <location>
        <begin position="23"/>
        <end position="151"/>
    </location>
</feature>
<evidence type="ECO:0000256" key="2">
    <source>
        <dbReference type="ARBA" id="ARBA00022448"/>
    </source>
</evidence>
<keyword evidence="2 9" id="KW-0813">Transport</keyword>
<evidence type="ECO:0000313" key="12">
    <source>
        <dbReference type="EMBL" id="SHF61020.1"/>
    </source>
</evidence>
<dbReference type="STRING" id="1121477.SAMN02745223_03101"/>
<comment type="function">
    <text evidence="9">Part of the tripartite ATP-independent periplasmic (TRAP) transport system.</text>
</comment>
<organism evidence="11 13">
    <name type="scientific">Devosia limi DSM 17137</name>
    <dbReference type="NCBI Taxonomy" id="1121477"/>
    <lineage>
        <taxon>Bacteria</taxon>
        <taxon>Pseudomonadati</taxon>
        <taxon>Pseudomonadota</taxon>
        <taxon>Alphaproteobacteria</taxon>
        <taxon>Hyphomicrobiales</taxon>
        <taxon>Devosiaceae</taxon>
        <taxon>Devosia</taxon>
    </lineage>
</organism>
<feature type="transmembrane region" description="Helical" evidence="9">
    <location>
        <begin position="47"/>
        <end position="64"/>
    </location>
</feature>
<dbReference type="PANTHER" id="PTHR35011:SF2">
    <property type="entry name" value="2,3-DIKETO-L-GULONATE TRAP TRANSPORTER SMALL PERMEASE PROTEIN YIAM"/>
    <property type="match status" value="1"/>
</dbReference>
<evidence type="ECO:0000259" key="10">
    <source>
        <dbReference type="Pfam" id="PF04290"/>
    </source>
</evidence>
<feature type="transmembrane region" description="Helical" evidence="9">
    <location>
        <begin position="12"/>
        <end position="35"/>
    </location>
</feature>
<evidence type="ECO:0000256" key="8">
    <source>
        <dbReference type="ARBA" id="ARBA00038436"/>
    </source>
</evidence>
<protein>
    <recommendedName>
        <fullName evidence="9">TRAP transporter small permease protein</fullName>
    </recommendedName>
</protein>
<evidence type="ECO:0000313" key="11">
    <source>
        <dbReference type="EMBL" id="KKB84411.1"/>
    </source>
</evidence>
<evidence type="ECO:0000313" key="14">
    <source>
        <dbReference type="Proteomes" id="UP000184533"/>
    </source>
</evidence>
<dbReference type="PATRIC" id="fig|1121477.3.peg.3266"/>
<keyword evidence="5 9" id="KW-0812">Transmembrane</keyword>
<gene>
    <name evidence="12" type="ORF">SAMN02745223_03101</name>
    <name evidence="11" type="ORF">VW29_10675</name>
</gene>
<comment type="similarity">
    <text evidence="8 9">Belongs to the TRAP transporter small permease family.</text>
</comment>
<sequence>MSRLIELYFTLLKWFVVLCLAGMVVLVFGNVILRYFFNSGITQSEEFSRWLFVWTVFVGAIIVLRENGHLGIDFIVNSLPRPLRIVALTLSHLLMIYATWLIIAGSWVQVRVNMNTFAPATGLSQALFFGVGLVFGVSSGAILISRLVLILTGKMDRLSSIDEEQIALQRVGVK</sequence>
<name>A0A0F5LQ15_9HYPH</name>
<dbReference type="Proteomes" id="UP000033608">
    <property type="component" value="Unassembled WGS sequence"/>
</dbReference>
<feature type="transmembrane region" description="Helical" evidence="9">
    <location>
        <begin position="127"/>
        <end position="149"/>
    </location>
</feature>
<dbReference type="GO" id="GO:0005886">
    <property type="term" value="C:plasma membrane"/>
    <property type="evidence" value="ECO:0007669"/>
    <property type="project" value="UniProtKB-SubCell"/>
</dbReference>
<evidence type="ECO:0000256" key="5">
    <source>
        <dbReference type="ARBA" id="ARBA00022692"/>
    </source>
</evidence>
<dbReference type="EMBL" id="LAJF01000076">
    <property type="protein sequence ID" value="KKB84411.1"/>
    <property type="molecule type" value="Genomic_DNA"/>
</dbReference>
<dbReference type="InterPro" id="IPR055348">
    <property type="entry name" value="DctQ"/>
</dbReference>
<evidence type="ECO:0000256" key="1">
    <source>
        <dbReference type="ARBA" id="ARBA00004429"/>
    </source>
</evidence>
<evidence type="ECO:0000256" key="6">
    <source>
        <dbReference type="ARBA" id="ARBA00022989"/>
    </source>
</evidence>
<dbReference type="GO" id="GO:0022857">
    <property type="term" value="F:transmembrane transporter activity"/>
    <property type="evidence" value="ECO:0007669"/>
    <property type="project" value="UniProtKB-UniRule"/>
</dbReference>
<dbReference type="Pfam" id="PF04290">
    <property type="entry name" value="DctQ"/>
    <property type="match status" value="1"/>
</dbReference>